<dbReference type="InterPro" id="IPR024752">
    <property type="entry name" value="Myb/SANT-like_dom"/>
</dbReference>
<evidence type="ECO:0000313" key="2">
    <source>
        <dbReference type="EMBL" id="THU75551.1"/>
    </source>
</evidence>
<reference evidence="2 3" key="1">
    <citation type="journal article" date="2019" name="Nat. Ecol. Evol.">
        <title>Megaphylogeny resolves global patterns of mushroom evolution.</title>
        <authorList>
            <person name="Varga T."/>
            <person name="Krizsan K."/>
            <person name="Foldi C."/>
            <person name="Dima B."/>
            <person name="Sanchez-Garcia M."/>
            <person name="Sanchez-Ramirez S."/>
            <person name="Szollosi G.J."/>
            <person name="Szarkandi J.G."/>
            <person name="Papp V."/>
            <person name="Albert L."/>
            <person name="Andreopoulos W."/>
            <person name="Angelini C."/>
            <person name="Antonin V."/>
            <person name="Barry K.W."/>
            <person name="Bougher N.L."/>
            <person name="Buchanan P."/>
            <person name="Buyck B."/>
            <person name="Bense V."/>
            <person name="Catcheside P."/>
            <person name="Chovatia M."/>
            <person name="Cooper J."/>
            <person name="Damon W."/>
            <person name="Desjardin D."/>
            <person name="Finy P."/>
            <person name="Geml J."/>
            <person name="Haridas S."/>
            <person name="Hughes K."/>
            <person name="Justo A."/>
            <person name="Karasinski D."/>
            <person name="Kautmanova I."/>
            <person name="Kiss B."/>
            <person name="Kocsube S."/>
            <person name="Kotiranta H."/>
            <person name="LaButti K.M."/>
            <person name="Lechner B.E."/>
            <person name="Liimatainen K."/>
            <person name="Lipzen A."/>
            <person name="Lukacs Z."/>
            <person name="Mihaltcheva S."/>
            <person name="Morgado L.N."/>
            <person name="Niskanen T."/>
            <person name="Noordeloos M.E."/>
            <person name="Ohm R.A."/>
            <person name="Ortiz-Santana B."/>
            <person name="Ovrebo C."/>
            <person name="Racz N."/>
            <person name="Riley R."/>
            <person name="Savchenko A."/>
            <person name="Shiryaev A."/>
            <person name="Soop K."/>
            <person name="Spirin V."/>
            <person name="Szebenyi C."/>
            <person name="Tomsovsky M."/>
            <person name="Tulloss R.E."/>
            <person name="Uehling J."/>
            <person name="Grigoriev I.V."/>
            <person name="Vagvolgyi C."/>
            <person name="Papp T."/>
            <person name="Martin F.M."/>
            <person name="Miettinen O."/>
            <person name="Hibbett D.S."/>
            <person name="Nagy L.G."/>
        </authorList>
    </citation>
    <scope>NUCLEOTIDE SEQUENCE [LARGE SCALE GENOMIC DNA]</scope>
    <source>
        <strain evidence="2 3">CBS 962.96</strain>
    </source>
</reference>
<evidence type="ECO:0000313" key="3">
    <source>
        <dbReference type="Proteomes" id="UP000297245"/>
    </source>
</evidence>
<feature type="non-terminal residue" evidence="2">
    <location>
        <position position="1"/>
    </location>
</feature>
<gene>
    <name evidence="2" type="ORF">K435DRAFT_631504</name>
</gene>
<dbReference type="AlphaFoldDB" id="A0A4S8KJL9"/>
<accession>A0A4S8KJL9</accession>
<keyword evidence="3" id="KW-1185">Reference proteome</keyword>
<feature type="non-terminal residue" evidence="2">
    <location>
        <position position="130"/>
    </location>
</feature>
<protein>
    <recommendedName>
        <fullName evidence="1">Myb/SANT-like domain-containing protein</fullName>
    </recommendedName>
</protein>
<dbReference type="Pfam" id="PF12776">
    <property type="entry name" value="Myb_DNA-bind_3"/>
    <property type="match status" value="1"/>
</dbReference>
<organism evidence="2 3">
    <name type="scientific">Dendrothele bispora (strain CBS 962.96)</name>
    <dbReference type="NCBI Taxonomy" id="1314807"/>
    <lineage>
        <taxon>Eukaryota</taxon>
        <taxon>Fungi</taxon>
        <taxon>Dikarya</taxon>
        <taxon>Basidiomycota</taxon>
        <taxon>Agaricomycotina</taxon>
        <taxon>Agaricomycetes</taxon>
        <taxon>Agaricomycetidae</taxon>
        <taxon>Agaricales</taxon>
        <taxon>Agaricales incertae sedis</taxon>
        <taxon>Dendrothele</taxon>
    </lineage>
</organism>
<name>A0A4S8KJL9_DENBC</name>
<proteinExistence type="predicted"/>
<dbReference type="PANTHER" id="PTHR46929:SF3">
    <property type="entry name" value="MYB_SANT-LIKE DOMAIN-CONTAINING PROTEIN"/>
    <property type="match status" value="1"/>
</dbReference>
<evidence type="ECO:0000259" key="1">
    <source>
        <dbReference type="Pfam" id="PF12776"/>
    </source>
</evidence>
<dbReference type="PANTHER" id="PTHR46929">
    <property type="entry name" value="EXPRESSED PROTEIN"/>
    <property type="match status" value="1"/>
</dbReference>
<dbReference type="Proteomes" id="UP000297245">
    <property type="component" value="Unassembled WGS sequence"/>
</dbReference>
<dbReference type="OrthoDB" id="76215at2759"/>
<sequence length="130" mass="14645">ESHLIAFLVQAKERGLLSENNFKSKVYTEAASSLAIKGHNATSKQVKSRWTRVCIYLLIHIELYLNSPLRTLSGFGWDNVRHMVTATDSVWDAYLQGHPKARPFRRQPFPHYDDIASIIGQSTATGAFAL</sequence>
<dbReference type="EMBL" id="ML181922">
    <property type="protein sequence ID" value="THU75551.1"/>
    <property type="molecule type" value="Genomic_DNA"/>
</dbReference>
<feature type="domain" description="Myb/SANT-like" evidence="1">
    <location>
        <begin position="2"/>
        <end position="94"/>
    </location>
</feature>